<keyword evidence="1" id="KW-0732">Signal</keyword>
<feature type="chain" id="PRO_5005328482" evidence="1">
    <location>
        <begin position="20"/>
        <end position="86"/>
    </location>
</feature>
<evidence type="ECO:0000313" key="2">
    <source>
        <dbReference type="WBParaSite" id="SSTP_0001007500.1"/>
    </source>
</evidence>
<sequence>MFVKYFILFSAVLCFLTFGTYLPDPEADISKDNFFKRSKILSRYGRAVLSRYGKRSDNDKADYLNIRKIFYPYNEKYKEVFIEQYM</sequence>
<proteinExistence type="predicted"/>
<feature type="signal peptide" evidence="1">
    <location>
        <begin position="1"/>
        <end position="19"/>
    </location>
</feature>
<evidence type="ECO:0000256" key="1">
    <source>
        <dbReference type="SAM" id="SignalP"/>
    </source>
</evidence>
<name>A0A0K0EKT4_STRER</name>
<organism evidence="2">
    <name type="scientific">Strongyloides stercoralis</name>
    <name type="common">Threadworm</name>
    <dbReference type="NCBI Taxonomy" id="6248"/>
    <lineage>
        <taxon>Eukaryota</taxon>
        <taxon>Metazoa</taxon>
        <taxon>Ecdysozoa</taxon>
        <taxon>Nematoda</taxon>
        <taxon>Chromadorea</taxon>
        <taxon>Rhabditida</taxon>
        <taxon>Tylenchina</taxon>
        <taxon>Panagrolaimomorpha</taxon>
        <taxon>Strongyloidoidea</taxon>
        <taxon>Strongyloididae</taxon>
        <taxon>Strongyloides</taxon>
    </lineage>
</organism>
<dbReference type="WBParaSite" id="SSTP_0001007500.1">
    <property type="protein sequence ID" value="SSTP_0001007500.1"/>
    <property type="gene ID" value="SSTP_0001007500"/>
</dbReference>
<dbReference type="AlphaFoldDB" id="A0A0K0EKT4"/>
<accession>A0A0K0EKT4</accession>
<protein>
    <submittedName>
        <fullName evidence="2">Neuropeptide-Like Protein</fullName>
    </submittedName>
</protein>
<reference evidence="2" key="1">
    <citation type="submission" date="2015-08" db="UniProtKB">
        <authorList>
            <consortium name="WormBaseParasite"/>
        </authorList>
    </citation>
    <scope>IDENTIFICATION</scope>
</reference>